<dbReference type="AlphaFoldDB" id="A0A9W6GJT1"/>
<dbReference type="SUPFAM" id="SSF51905">
    <property type="entry name" value="FAD/NAD(P)-binding domain"/>
    <property type="match status" value="1"/>
</dbReference>
<reference evidence="4" key="1">
    <citation type="submission" date="2022-12" db="EMBL/GenBank/DDBJ databases">
        <title>Reference genome sequencing for broad-spectrum identification of bacterial and archaeal isolates by mass spectrometry.</title>
        <authorList>
            <person name="Sekiguchi Y."/>
            <person name="Tourlousse D.M."/>
        </authorList>
    </citation>
    <scope>NUCLEOTIDE SEQUENCE</scope>
    <source>
        <strain evidence="4">10succ1</strain>
    </source>
</reference>
<sequence>MKRVYDMVIVGGGPAGLTAAIYAGRANLDVLVIEKREIGSLLIAHSIDNYPGFPEGISGRELYELKKKQALKYGVEIVEGTFLELDIFSDPKVVKTDVENYHTHTVILASGWPKNNEKKIEGEAEFVGRGVSYCATCDGAFTRNLTVGLFGQGDEVAEEALFLTRYSKEILVFAPEGELKCHEELKDALAKHDNVRIVANSKLKKIEGSNYVEKVTVKENGSERVYDLDYTFLYLGTKSSEELYAGVANLDSNGYLITGEDMKTQVEGIYAAGDIRSKLVRQVTTAVADGTVASMEATKYILKKKKEAK</sequence>
<organism evidence="4 5">
    <name type="scientific">Propionigenium maris DSM 9537</name>
    <dbReference type="NCBI Taxonomy" id="1123000"/>
    <lineage>
        <taxon>Bacteria</taxon>
        <taxon>Fusobacteriati</taxon>
        <taxon>Fusobacteriota</taxon>
        <taxon>Fusobacteriia</taxon>
        <taxon>Fusobacteriales</taxon>
        <taxon>Fusobacteriaceae</taxon>
        <taxon>Propionigenium</taxon>
    </lineage>
</organism>
<evidence type="ECO:0000313" key="5">
    <source>
        <dbReference type="Proteomes" id="UP001144471"/>
    </source>
</evidence>
<dbReference type="GO" id="GO:0016491">
    <property type="term" value="F:oxidoreductase activity"/>
    <property type="evidence" value="ECO:0007669"/>
    <property type="project" value="UniProtKB-KW"/>
</dbReference>
<feature type="domain" description="FAD/NAD(P)-binding" evidence="3">
    <location>
        <begin position="5"/>
        <end position="290"/>
    </location>
</feature>
<comment type="caution">
    <text evidence="4">The sequence shown here is derived from an EMBL/GenBank/DDBJ whole genome shotgun (WGS) entry which is preliminary data.</text>
</comment>
<keyword evidence="2" id="KW-0560">Oxidoreductase</keyword>
<gene>
    <name evidence="4" type="ORF">PM10SUCC1_09640</name>
</gene>
<evidence type="ECO:0000256" key="1">
    <source>
        <dbReference type="ARBA" id="ARBA00022630"/>
    </source>
</evidence>
<evidence type="ECO:0000313" key="4">
    <source>
        <dbReference type="EMBL" id="GLI55450.1"/>
    </source>
</evidence>
<dbReference type="EMBL" id="BSDY01000004">
    <property type="protein sequence ID" value="GLI55450.1"/>
    <property type="molecule type" value="Genomic_DNA"/>
</dbReference>
<evidence type="ECO:0000256" key="2">
    <source>
        <dbReference type="ARBA" id="ARBA00023002"/>
    </source>
</evidence>
<dbReference type="PANTHER" id="PTHR48105">
    <property type="entry name" value="THIOREDOXIN REDUCTASE 1-RELATED-RELATED"/>
    <property type="match status" value="1"/>
</dbReference>
<dbReference type="InterPro" id="IPR036188">
    <property type="entry name" value="FAD/NAD-bd_sf"/>
</dbReference>
<protein>
    <submittedName>
        <fullName evidence="4">Thioredoxin reductase</fullName>
    </submittedName>
</protein>
<dbReference type="Pfam" id="PF07992">
    <property type="entry name" value="Pyr_redox_2"/>
    <property type="match status" value="1"/>
</dbReference>
<dbReference type="Proteomes" id="UP001144471">
    <property type="component" value="Unassembled WGS sequence"/>
</dbReference>
<name>A0A9W6GJT1_9FUSO</name>
<dbReference type="Gene3D" id="3.50.50.60">
    <property type="entry name" value="FAD/NAD(P)-binding domain"/>
    <property type="match status" value="2"/>
</dbReference>
<dbReference type="InterPro" id="IPR023753">
    <property type="entry name" value="FAD/NAD-binding_dom"/>
</dbReference>
<proteinExistence type="predicted"/>
<keyword evidence="1" id="KW-0285">Flavoprotein</keyword>
<evidence type="ECO:0000259" key="3">
    <source>
        <dbReference type="Pfam" id="PF07992"/>
    </source>
</evidence>
<keyword evidence="5" id="KW-1185">Reference proteome</keyword>
<dbReference type="PRINTS" id="PR00469">
    <property type="entry name" value="PNDRDTASEII"/>
</dbReference>
<dbReference type="PRINTS" id="PR00368">
    <property type="entry name" value="FADPNR"/>
</dbReference>
<dbReference type="RefSeq" id="WP_281833933.1">
    <property type="nucleotide sequence ID" value="NZ_BSDY01000004.1"/>
</dbReference>
<accession>A0A9W6GJT1</accession>
<dbReference type="InterPro" id="IPR050097">
    <property type="entry name" value="Ferredoxin-NADP_redctase_2"/>
</dbReference>